<sequence>MANMAIRQNGDRAPGTDTIEAAVTDAPAVERLSDVAAGATVVLAAPRTEPRLCRRLAQLGLRPGMAVTIGPRTAGGGRVIKSGTSRYAIDRATLEMMDVLR</sequence>
<protein>
    <submittedName>
        <fullName evidence="3">Ferrous iron transport protein A</fullName>
    </submittedName>
</protein>
<keyword evidence="4" id="KW-1185">Reference proteome</keyword>
<keyword evidence="1" id="KW-0408">Iron</keyword>
<gene>
    <name evidence="3" type="ORF">VVR64_08310</name>
</gene>
<dbReference type="InterPro" id="IPR007167">
    <property type="entry name" value="Fe-transptr_FeoA-like"/>
</dbReference>
<dbReference type="Proteomes" id="UP001558353">
    <property type="component" value="Unassembled WGS sequence"/>
</dbReference>
<evidence type="ECO:0000313" key="4">
    <source>
        <dbReference type="Proteomes" id="UP001558353"/>
    </source>
</evidence>
<dbReference type="Gene3D" id="2.30.30.90">
    <property type="match status" value="1"/>
</dbReference>
<dbReference type="RefSeq" id="WP_368522626.1">
    <property type="nucleotide sequence ID" value="NZ_JAYWMA010000008.1"/>
</dbReference>
<evidence type="ECO:0000256" key="1">
    <source>
        <dbReference type="ARBA" id="ARBA00023004"/>
    </source>
</evidence>
<comment type="caution">
    <text evidence="3">The sequence shown here is derived from an EMBL/GenBank/DDBJ whole genome shotgun (WGS) entry which is preliminary data.</text>
</comment>
<accession>A0ABV3UWH9</accession>
<reference evidence="3 4" key="1">
    <citation type="journal article" date="2024" name="Fungal Genet. Biol.">
        <title>The porcine skin microbiome exhibits broad fungal antagonism.</title>
        <authorList>
            <person name="De La Cruz K.F."/>
            <person name="Townsend E.C."/>
            <person name="Alex Cheong J.Z."/>
            <person name="Salamzade R."/>
            <person name="Liu A."/>
            <person name="Sandstrom S."/>
            <person name="Davila E."/>
            <person name="Huang L."/>
            <person name="Xu K.H."/>
            <person name="Wu S.Y."/>
            <person name="Meudt J.J."/>
            <person name="Shanmuganayagam D."/>
            <person name="Gibson A.L.F."/>
            <person name="Kalan L.R."/>
        </authorList>
    </citation>
    <scope>NUCLEOTIDE SEQUENCE [LARGE SCALE GENOMIC DNA]</scope>
    <source>
        <strain evidence="3 4">LK2569</strain>
    </source>
</reference>
<dbReference type="SMART" id="SM00899">
    <property type="entry name" value="FeoA"/>
    <property type="match status" value="1"/>
</dbReference>
<dbReference type="InterPro" id="IPR038157">
    <property type="entry name" value="FeoA_core_dom"/>
</dbReference>
<organism evidence="3 4">
    <name type="scientific">Corynebacterium xerosis</name>
    <dbReference type="NCBI Taxonomy" id="1725"/>
    <lineage>
        <taxon>Bacteria</taxon>
        <taxon>Bacillati</taxon>
        <taxon>Actinomycetota</taxon>
        <taxon>Actinomycetes</taxon>
        <taxon>Mycobacteriales</taxon>
        <taxon>Corynebacteriaceae</taxon>
        <taxon>Corynebacterium</taxon>
    </lineage>
</organism>
<proteinExistence type="predicted"/>
<evidence type="ECO:0000313" key="3">
    <source>
        <dbReference type="EMBL" id="MEX3529060.1"/>
    </source>
</evidence>
<dbReference type="EMBL" id="JAYWMA010000008">
    <property type="protein sequence ID" value="MEX3529060.1"/>
    <property type="molecule type" value="Genomic_DNA"/>
</dbReference>
<dbReference type="SUPFAM" id="SSF50037">
    <property type="entry name" value="C-terminal domain of transcriptional repressors"/>
    <property type="match status" value="1"/>
</dbReference>
<evidence type="ECO:0000259" key="2">
    <source>
        <dbReference type="SMART" id="SM00899"/>
    </source>
</evidence>
<dbReference type="Pfam" id="PF04023">
    <property type="entry name" value="FeoA"/>
    <property type="match status" value="1"/>
</dbReference>
<dbReference type="InterPro" id="IPR008988">
    <property type="entry name" value="Transcriptional_repressor_C"/>
</dbReference>
<feature type="domain" description="Ferrous iron transporter FeoA-like" evidence="2">
    <location>
        <begin position="30"/>
        <end position="101"/>
    </location>
</feature>
<name>A0ABV3UWH9_9CORY</name>